<accession>A0A0F9FT21</accession>
<reference evidence="1" key="1">
    <citation type="journal article" date="2015" name="Nature">
        <title>Complex archaea that bridge the gap between prokaryotes and eukaryotes.</title>
        <authorList>
            <person name="Spang A."/>
            <person name="Saw J.H."/>
            <person name="Jorgensen S.L."/>
            <person name="Zaremba-Niedzwiedzka K."/>
            <person name="Martijn J."/>
            <person name="Lind A.E."/>
            <person name="van Eijk R."/>
            <person name="Schleper C."/>
            <person name="Guy L."/>
            <person name="Ettema T.J."/>
        </authorList>
    </citation>
    <scope>NUCLEOTIDE SEQUENCE</scope>
</reference>
<dbReference type="AlphaFoldDB" id="A0A0F9FT21"/>
<name>A0A0F9FT21_9ZZZZ</name>
<evidence type="ECO:0000313" key="1">
    <source>
        <dbReference type="EMBL" id="KKL60530.1"/>
    </source>
</evidence>
<comment type="caution">
    <text evidence="1">The sequence shown here is derived from an EMBL/GenBank/DDBJ whole genome shotgun (WGS) entry which is preliminary data.</text>
</comment>
<proteinExistence type="predicted"/>
<dbReference type="EMBL" id="LAZR01029120">
    <property type="protein sequence ID" value="KKL60530.1"/>
    <property type="molecule type" value="Genomic_DNA"/>
</dbReference>
<organism evidence="1">
    <name type="scientific">marine sediment metagenome</name>
    <dbReference type="NCBI Taxonomy" id="412755"/>
    <lineage>
        <taxon>unclassified sequences</taxon>
        <taxon>metagenomes</taxon>
        <taxon>ecological metagenomes</taxon>
    </lineage>
</organism>
<gene>
    <name evidence="1" type="ORF">LCGC14_2204420</name>
</gene>
<feature type="non-terminal residue" evidence="1">
    <location>
        <position position="1"/>
    </location>
</feature>
<sequence>CYDGTTPPSGISSSGTTEYDYSPGITTMYLNSTVSGGGLNGSITALSIKEIL</sequence>
<protein>
    <submittedName>
        <fullName evidence="1">Uncharacterized protein</fullName>
    </submittedName>
</protein>